<dbReference type="Proteomes" id="UP000247792">
    <property type="component" value="Unassembled WGS sequence"/>
</dbReference>
<dbReference type="Pfam" id="PF09917">
    <property type="entry name" value="DUF2147"/>
    <property type="match status" value="1"/>
</dbReference>
<keyword evidence="1" id="KW-0732">Signal</keyword>
<protein>
    <submittedName>
        <fullName evidence="3">Uncharacterized protein (DUF2147 family)</fullName>
    </submittedName>
</protein>
<reference evidence="3 4" key="1">
    <citation type="submission" date="2018-05" db="EMBL/GenBank/DDBJ databases">
        <title>Genomic Encyclopedia of Type Strains, Phase IV (KMG-IV): sequencing the most valuable type-strain genomes for metagenomic binning, comparative biology and taxonomic classification.</title>
        <authorList>
            <person name="Goeker M."/>
        </authorList>
    </citation>
    <scope>NUCLEOTIDE SEQUENCE [LARGE SCALE GENOMIC DNA]</scope>
    <source>
        <strain evidence="3 4">DSM 19792</strain>
    </source>
</reference>
<keyword evidence="4" id="KW-1185">Reference proteome</keyword>
<evidence type="ECO:0000313" key="4">
    <source>
        <dbReference type="Proteomes" id="UP000247792"/>
    </source>
</evidence>
<organism evidence="3 4">
    <name type="scientific">Undibacterium pigrum</name>
    <dbReference type="NCBI Taxonomy" id="401470"/>
    <lineage>
        <taxon>Bacteria</taxon>
        <taxon>Pseudomonadati</taxon>
        <taxon>Pseudomonadota</taxon>
        <taxon>Betaproteobacteria</taxon>
        <taxon>Burkholderiales</taxon>
        <taxon>Oxalobacteraceae</taxon>
        <taxon>Undibacterium</taxon>
    </lineage>
</organism>
<accession>A0A318IMC2</accession>
<feature type="domain" description="DUF2147" evidence="2">
    <location>
        <begin position="33"/>
        <end position="152"/>
    </location>
</feature>
<dbReference type="OrthoDB" id="9814399at2"/>
<feature type="signal peptide" evidence="1">
    <location>
        <begin position="1"/>
        <end position="19"/>
    </location>
</feature>
<name>A0A318IMC2_9BURK</name>
<dbReference type="InterPro" id="IPR019223">
    <property type="entry name" value="DUF2147"/>
</dbReference>
<evidence type="ECO:0000259" key="2">
    <source>
        <dbReference type="Pfam" id="PF09917"/>
    </source>
</evidence>
<dbReference type="Gene3D" id="2.40.128.520">
    <property type="match status" value="1"/>
</dbReference>
<dbReference type="AlphaFoldDB" id="A0A318IMC2"/>
<dbReference type="PANTHER" id="PTHR36919">
    <property type="entry name" value="BLR1215 PROTEIN"/>
    <property type="match status" value="1"/>
</dbReference>
<sequence>MKKTVPLVLSVLSAFIAFAGMPLLAQAEESPVGLWKSIDDKSGKPKALIRITETAGELQGKIEKLFLEADVAEKNPKCDKCEGVNKDQPIIGMTILSGLKKDGDEYTGGKILDPGNGKLYSSKLSVIENNKKLNVRGYIGAPMFGRTQTWVREQ</sequence>
<evidence type="ECO:0000313" key="3">
    <source>
        <dbReference type="EMBL" id="PXX35352.1"/>
    </source>
</evidence>
<comment type="caution">
    <text evidence="3">The sequence shown here is derived from an EMBL/GenBank/DDBJ whole genome shotgun (WGS) entry which is preliminary data.</text>
</comment>
<dbReference type="PANTHER" id="PTHR36919:SF3">
    <property type="entry name" value="BLL5882 PROTEIN"/>
    <property type="match status" value="1"/>
</dbReference>
<evidence type="ECO:0000256" key="1">
    <source>
        <dbReference type="SAM" id="SignalP"/>
    </source>
</evidence>
<feature type="chain" id="PRO_5016455442" evidence="1">
    <location>
        <begin position="20"/>
        <end position="154"/>
    </location>
</feature>
<dbReference type="EMBL" id="QJKB01000020">
    <property type="protein sequence ID" value="PXX35352.1"/>
    <property type="molecule type" value="Genomic_DNA"/>
</dbReference>
<gene>
    <name evidence="3" type="ORF">DFR42_12040</name>
</gene>
<proteinExistence type="predicted"/>
<dbReference type="RefSeq" id="WP_110258241.1">
    <property type="nucleotide sequence ID" value="NZ_QJKB01000020.1"/>
</dbReference>